<reference evidence="9" key="1">
    <citation type="submission" date="2024-02" db="UniProtKB">
        <authorList>
            <consortium name="WormBaseParasite"/>
        </authorList>
    </citation>
    <scope>IDENTIFICATION</scope>
</reference>
<evidence type="ECO:0000256" key="1">
    <source>
        <dbReference type="ARBA" id="ARBA00004613"/>
    </source>
</evidence>
<comment type="subcellular location">
    <subcellularLocation>
        <location evidence="1">Secreted</location>
    </subcellularLocation>
</comment>
<keyword evidence="6" id="KW-0446">Lipid-binding</keyword>
<keyword evidence="8" id="KW-1185">Reference proteome</keyword>
<keyword evidence="4 7" id="KW-0732">Signal</keyword>
<evidence type="ECO:0000256" key="7">
    <source>
        <dbReference type="SAM" id="SignalP"/>
    </source>
</evidence>
<keyword evidence="5" id="KW-0175">Coiled coil</keyword>
<dbReference type="InterPro" id="IPR008632">
    <property type="entry name" value="Gp-FAR-1"/>
</dbReference>
<evidence type="ECO:0000256" key="6">
    <source>
        <dbReference type="ARBA" id="ARBA00023121"/>
    </source>
</evidence>
<dbReference type="AlphaFoldDB" id="A0AAF5DT33"/>
<evidence type="ECO:0000256" key="5">
    <source>
        <dbReference type="ARBA" id="ARBA00023054"/>
    </source>
</evidence>
<proteinExistence type="inferred from homology"/>
<evidence type="ECO:0008006" key="10">
    <source>
        <dbReference type="Google" id="ProtNLM"/>
    </source>
</evidence>
<evidence type="ECO:0000256" key="2">
    <source>
        <dbReference type="ARBA" id="ARBA00006648"/>
    </source>
</evidence>
<evidence type="ECO:0000256" key="4">
    <source>
        <dbReference type="ARBA" id="ARBA00022729"/>
    </source>
</evidence>
<sequence>MLNLKHYILILCLANLCTLYVLPNPDKIPYMFRQLVPSQFQERLFHMSREDKKAINEIISKHDKFKDFGDALNALKDKRPNLYNLSMEIKAYIDSKIYTLKPEAKEYVLKRIDEFRKVRPTIEHKYEYLEVLRAIHNTIEDYKKLSEESKTNIAMTFPKIFVYLTSEKFKRLVKRYADNSKWTPTYAPHDTFTEIVSNSFNIVKQNGRNAQNCTFDDIYTPFLGDLRKSKSYSSLAPINGMKYNLRYTSLDSDMRNFHSYKPKQMDWLVKMDKVNGKKYNVTRHIYPQNTETNDKISNLLLPIKYRPRITSVPADNTRFDNFALYVNGRANGIQYYKPFLPEKPYTITEDLRYERLYWAPSLLERQHPTCRHGRQMLLTAH</sequence>
<dbReference type="Gene3D" id="1.20.120.1100">
    <property type="match status" value="1"/>
</dbReference>
<name>A0AAF5DT33_STRER</name>
<dbReference type="Pfam" id="PF05823">
    <property type="entry name" value="Gp-FAR-1"/>
    <property type="match status" value="1"/>
</dbReference>
<organism evidence="8 9">
    <name type="scientific">Strongyloides stercoralis</name>
    <name type="common">Threadworm</name>
    <dbReference type="NCBI Taxonomy" id="6248"/>
    <lineage>
        <taxon>Eukaryota</taxon>
        <taxon>Metazoa</taxon>
        <taxon>Ecdysozoa</taxon>
        <taxon>Nematoda</taxon>
        <taxon>Chromadorea</taxon>
        <taxon>Rhabditida</taxon>
        <taxon>Tylenchina</taxon>
        <taxon>Panagrolaimomorpha</taxon>
        <taxon>Strongyloidoidea</taxon>
        <taxon>Strongyloididae</taxon>
        <taxon>Strongyloides</taxon>
    </lineage>
</organism>
<feature type="chain" id="PRO_5042112004" description="SXP/RAL-2 family protein Ani s 5-like cation-binding domain-containing protein" evidence="7">
    <location>
        <begin position="24"/>
        <end position="381"/>
    </location>
</feature>
<evidence type="ECO:0000313" key="9">
    <source>
        <dbReference type="WBParaSite" id="TCONS_00016993.p1"/>
    </source>
</evidence>
<evidence type="ECO:0000256" key="3">
    <source>
        <dbReference type="ARBA" id="ARBA00022525"/>
    </source>
</evidence>
<comment type="similarity">
    <text evidence="2">Belongs to the fatty-acid and retinol-binding protein (FARBP) family.</text>
</comment>
<dbReference type="GO" id="GO:0008289">
    <property type="term" value="F:lipid binding"/>
    <property type="evidence" value="ECO:0007669"/>
    <property type="project" value="UniProtKB-KW"/>
</dbReference>
<accession>A0AAF5DT33</accession>
<evidence type="ECO:0000313" key="8">
    <source>
        <dbReference type="Proteomes" id="UP000035681"/>
    </source>
</evidence>
<feature type="signal peptide" evidence="7">
    <location>
        <begin position="1"/>
        <end position="23"/>
    </location>
</feature>
<keyword evidence="3" id="KW-0964">Secreted</keyword>
<dbReference type="Proteomes" id="UP000035681">
    <property type="component" value="Unplaced"/>
</dbReference>
<protein>
    <recommendedName>
        <fullName evidence="10">SXP/RAL-2 family protein Ani s 5-like cation-binding domain-containing protein</fullName>
    </recommendedName>
</protein>
<dbReference type="GO" id="GO:0005576">
    <property type="term" value="C:extracellular region"/>
    <property type="evidence" value="ECO:0007669"/>
    <property type="project" value="UniProtKB-SubCell"/>
</dbReference>
<dbReference type="WBParaSite" id="TCONS_00016993.p1">
    <property type="protein sequence ID" value="TCONS_00016993.p1"/>
    <property type="gene ID" value="XLOC_011023"/>
</dbReference>